<reference evidence="13 14" key="1">
    <citation type="submission" date="2020-08" db="EMBL/GenBank/DDBJ databases">
        <title>Genomic Encyclopedia of Type Strains, Phase IV (KMG-IV): sequencing the most valuable type-strain genomes for metagenomic binning, comparative biology and taxonomic classification.</title>
        <authorList>
            <person name="Goeker M."/>
        </authorList>
    </citation>
    <scope>NUCLEOTIDE SEQUENCE [LARGE SCALE GENOMIC DNA]</scope>
    <source>
        <strain evidence="13 14">DSM 25966</strain>
    </source>
</reference>
<evidence type="ECO:0000256" key="9">
    <source>
        <dbReference type="ARBA" id="ARBA00023136"/>
    </source>
</evidence>
<feature type="region of interest" description="Disordered" evidence="10">
    <location>
        <begin position="599"/>
        <end position="659"/>
    </location>
</feature>
<keyword evidence="7 11" id="KW-1133">Transmembrane helix</keyword>
<keyword evidence="5" id="KW-0630">Potassium</keyword>
<keyword evidence="14" id="KW-1185">Reference proteome</keyword>
<keyword evidence="3" id="KW-0050">Antiport</keyword>
<evidence type="ECO:0000256" key="5">
    <source>
        <dbReference type="ARBA" id="ARBA00022538"/>
    </source>
</evidence>
<proteinExistence type="predicted"/>
<feature type="transmembrane region" description="Helical" evidence="11">
    <location>
        <begin position="164"/>
        <end position="181"/>
    </location>
</feature>
<evidence type="ECO:0000259" key="12">
    <source>
        <dbReference type="PROSITE" id="PS51202"/>
    </source>
</evidence>
<feature type="transmembrane region" description="Helical" evidence="11">
    <location>
        <begin position="29"/>
        <end position="46"/>
    </location>
</feature>
<keyword evidence="9 11" id="KW-0472">Membrane</keyword>
<dbReference type="Proteomes" id="UP000553963">
    <property type="component" value="Unassembled WGS sequence"/>
</dbReference>
<feature type="transmembrane region" description="Helical" evidence="11">
    <location>
        <begin position="336"/>
        <end position="359"/>
    </location>
</feature>
<feature type="transmembrane region" description="Helical" evidence="11">
    <location>
        <begin position="300"/>
        <end position="324"/>
    </location>
</feature>
<evidence type="ECO:0000256" key="11">
    <source>
        <dbReference type="SAM" id="Phobius"/>
    </source>
</evidence>
<accession>A0A840ALC1</accession>
<dbReference type="GO" id="GO:0015297">
    <property type="term" value="F:antiporter activity"/>
    <property type="evidence" value="ECO:0007669"/>
    <property type="project" value="UniProtKB-KW"/>
</dbReference>
<dbReference type="NCBIfam" id="NF003716">
    <property type="entry name" value="PRK05326.1-3"/>
    <property type="match status" value="1"/>
</dbReference>
<feature type="compositionally biased region" description="Basic and acidic residues" evidence="10">
    <location>
        <begin position="643"/>
        <end position="659"/>
    </location>
</feature>
<evidence type="ECO:0000313" key="14">
    <source>
        <dbReference type="Proteomes" id="UP000553963"/>
    </source>
</evidence>
<keyword evidence="4" id="KW-1003">Cell membrane</keyword>
<evidence type="ECO:0000256" key="4">
    <source>
        <dbReference type="ARBA" id="ARBA00022475"/>
    </source>
</evidence>
<feature type="compositionally biased region" description="Basic and acidic residues" evidence="10">
    <location>
        <begin position="617"/>
        <end position="635"/>
    </location>
</feature>
<dbReference type="GO" id="GO:1902600">
    <property type="term" value="P:proton transmembrane transport"/>
    <property type="evidence" value="ECO:0007669"/>
    <property type="project" value="InterPro"/>
</dbReference>
<dbReference type="Pfam" id="PF00999">
    <property type="entry name" value="Na_H_Exchanger"/>
    <property type="match status" value="1"/>
</dbReference>
<dbReference type="GO" id="GO:0008324">
    <property type="term" value="F:monoatomic cation transmembrane transporter activity"/>
    <property type="evidence" value="ECO:0007669"/>
    <property type="project" value="InterPro"/>
</dbReference>
<feature type="transmembrane region" description="Helical" evidence="11">
    <location>
        <begin position="193"/>
        <end position="215"/>
    </location>
</feature>
<keyword evidence="5" id="KW-0633">Potassium transport</keyword>
<name>A0A840ALC1_9HYPH</name>
<gene>
    <name evidence="13" type="ORF">GGR25_000846</name>
</gene>
<feature type="transmembrane region" description="Helical" evidence="11">
    <location>
        <begin position="227"/>
        <end position="254"/>
    </location>
</feature>
<dbReference type="InterPro" id="IPR006037">
    <property type="entry name" value="RCK_C"/>
</dbReference>
<dbReference type="PANTHER" id="PTHR32507:SF7">
    <property type="entry name" value="K(+)_H(+) ANTIPORTER NHAP2"/>
    <property type="match status" value="1"/>
</dbReference>
<dbReference type="RefSeq" id="WP_183397443.1">
    <property type="nucleotide sequence ID" value="NZ_JACIDS010000001.1"/>
</dbReference>
<dbReference type="NCBIfam" id="NF003714">
    <property type="entry name" value="PRK05326.1-1"/>
    <property type="match status" value="1"/>
</dbReference>
<dbReference type="InterPro" id="IPR038770">
    <property type="entry name" value="Na+/solute_symporter_sf"/>
</dbReference>
<evidence type="ECO:0000256" key="8">
    <source>
        <dbReference type="ARBA" id="ARBA00023065"/>
    </source>
</evidence>
<keyword evidence="8" id="KW-0406">Ion transport</keyword>
<feature type="transmembrane region" description="Helical" evidence="11">
    <location>
        <begin position="88"/>
        <end position="115"/>
    </location>
</feature>
<evidence type="ECO:0000313" key="13">
    <source>
        <dbReference type="EMBL" id="MBB3929827.1"/>
    </source>
</evidence>
<dbReference type="AlphaFoldDB" id="A0A840ALC1"/>
<feature type="transmembrane region" description="Helical" evidence="11">
    <location>
        <begin position="275"/>
        <end position="294"/>
    </location>
</feature>
<feature type="transmembrane region" description="Helical" evidence="11">
    <location>
        <begin position="58"/>
        <end position="76"/>
    </location>
</feature>
<sequence>MIESMNLAILVGSLLVAAAVVTSFLSTRFGAPLLLIFLLIGLVAGEDGLGIRFDDGRVAYFIGSLALAVILFESGFETRLSSFKTAALPALSLATFGVLVTAGIVGVAAMFAFGWSGTKGMLLGTIVASTDAAAVFFLLRVGGITLRDRVRSTLEIESGSNDPMAIFLTLSLVAMATAAAGEGQPIVALLRDFFIQIGLGLMFGLVGGFVMARIMNRLELEPALYPILLAALMLVLFATTGLANASGFLAVYVAGLICGNARLKNAAALRRVLPGLSWLSQIAMFLTLGLLATPSEFGTVLVPALIVAFVLIFLARPAAVWLSLIPFGFSRNETAFVAWVGLRGAVSILLAILPMIGGITNGQEIFNAAFIVVLCSLILQGWTIGPVARWLGVVVPARSGPVERIELELPGKGDHEVVAYRVTGDSAVGRGRRIPRWARPSMIVRDGRSIRYEVAGPLREGDRVYIVTATEHVRLLDQLFARPVENADSAALFGDFVLPPGARMADLAAVYGFVVSGEKSGRTVGELLVAAFGGDLEVGDRIAVGPVDLIVRRLNEQHAIEEVGLALEQREPPRKLPLFQNRREITQFVREIRKRRAERRAARAPAISSAAGAAEMGGEKPHGEGEGHEPQRPDPDQAGPGKLQDEERREQAVGDERPA</sequence>
<evidence type="ECO:0000256" key="10">
    <source>
        <dbReference type="SAM" id="MobiDB-lite"/>
    </source>
</evidence>
<feature type="compositionally biased region" description="Low complexity" evidence="10">
    <location>
        <begin position="603"/>
        <end position="616"/>
    </location>
</feature>
<feature type="domain" description="RCK C-terminal" evidence="12">
    <location>
        <begin position="402"/>
        <end position="482"/>
    </location>
</feature>
<protein>
    <submittedName>
        <fullName evidence="13">Cell volume regulation protein A</fullName>
    </submittedName>
</protein>
<organism evidence="13 14">
    <name type="scientific">Kaistia hirudinis</name>
    <dbReference type="NCBI Taxonomy" id="1293440"/>
    <lineage>
        <taxon>Bacteria</taxon>
        <taxon>Pseudomonadati</taxon>
        <taxon>Pseudomonadota</taxon>
        <taxon>Alphaproteobacteria</taxon>
        <taxon>Hyphomicrobiales</taxon>
        <taxon>Kaistiaceae</taxon>
        <taxon>Kaistia</taxon>
    </lineage>
</organism>
<feature type="transmembrane region" description="Helical" evidence="11">
    <location>
        <begin position="122"/>
        <end position="144"/>
    </location>
</feature>
<evidence type="ECO:0000256" key="6">
    <source>
        <dbReference type="ARBA" id="ARBA00022692"/>
    </source>
</evidence>
<dbReference type="PANTHER" id="PTHR32507">
    <property type="entry name" value="NA(+)/H(+) ANTIPORTER 1"/>
    <property type="match status" value="1"/>
</dbReference>
<keyword evidence="6 11" id="KW-0812">Transmembrane</keyword>
<evidence type="ECO:0000256" key="2">
    <source>
        <dbReference type="ARBA" id="ARBA00022448"/>
    </source>
</evidence>
<evidence type="ECO:0000256" key="1">
    <source>
        <dbReference type="ARBA" id="ARBA00004651"/>
    </source>
</evidence>
<dbReference type="NCBIfam" id="NF003715">
    <property type="entry name" value="PRK05326.1-2"/>
    <property type="match status" value="1"/>
</dbReference>
<dbReference type="PROSITE" id="PS51202">
    <property type="entry name" value="RCK_C"/>
    <property type="match status" value="1"/>
</dbReference>
<dbReference type="GO" id="GO:0005886">
    <property type="term" value="C:plasma membrane"/>
    <property type="evidence" value="ECO:0007669"/>
    <property type="project" value="UniProtKB-SubCell"/>
</dbReference>
<dbReference type="Gene3D" id="1.20.1530.20">
    <property type="match status" value="1"/>
</dbReference>
<evidence type="ECO:0000256" key="7">
    <source>
        <dbReference type="ARBA" id="ARBA00022989"/>
    </source>
</evidence>
<dbReference type="EMBL" id="JACIDS010000001">
    <property type="protein sequence ID" value="MBB3929827.1"/>
    <property type="molecule type" value="Genomic_DNA"/>
</dbReference>
<keyword evidence="2" id="KW-0813">Transport</keyword>
<dbReference type="GO" id="GO:0006813">
    <property type="term" value="P:potassium ion transport"/>
    <property type="evidence" value="ECO:0007669"/>
    <property type="project" value="UniProtKB-KW"/>
</dbReference>
<evidence type="ECO:0000256" key="3">
    <source>
        <dbReference type="ARBA" id="ARBA00022449"/>
    </source>
</evidence>
<dbReference type="InterPro" id="IPR006153">
    <property type="entry name" value="Cation/H_exchanger_TM"/>
</dbReference>
<comment type="subcellular location">
    <subcellularLocation>
        <location evidence="1">Cell membrane</location>
        <topology evidence="1">Multi-pass membrane protein</topology>
    </subcellularLocation>
</comment>
<comment type="caution">
    <text evidence="13">The sequence shown here is derived from an EMBL/GenBank/DDBJ whole genome shotgun (WGS) entry which is preliminary data.</text>
</comment>